<dbReference type="Pfam" id="PF23869">
    <property type="entry name" value="Beta-prop_WDR75_1st"/>
    <property type="match status" value="2"/>
</dbReference>
<dbReference type="EMBL" id="JADCNL010000005">
    <property type="protein sequence ID" value="KAG0481343.1"/>
    <property type="molecule type" value="Genomic_DNA"/>
</dbReference>
<dbReference type="PROSITE" id="PS50082">
    <property type="entry name" value="WD_REPEATS_2"/>
    <property type="match status" value="1"/>
</dbReference>
<dbReference type="Proteomes" id="UP000636800">
    <property type="component" value="Chromosome 5"/>
</dbReference>
<dbReference type="InterPro" id="IPR015943">
    <property type="entry name" value="WD40/YVTN_repeat-like_dom_sf"/>
</dbReference>
<dbReference type="PANTHER" id="PTHR45176:SF1">
    <property type="entry name" value="TRANSDUCIN FAMILY PROTEIN _ WD-40 REPEAT FAMILY PROTEIN-RELATED"/>
    <property type="match status" value="1"/>
</dbReference>
<gene>
    <name evidence="9" type="ORF">HPP92_012201</name>
</gene>
<evidence type="ECO:0000256" key="7">
    <source>
        <dbReference type="PROSITE-ProRule" id="PRU00221"/>
    </source>
</evidence>
<keyword evidence="5" id="KW-0677">Repeat</keyword>
<evidence type="ECO:0000256" key="1">
    <source>
        <dbReference type="ARBA" id="ARBA00004604"/>
    </source>
</evidence>
<keyword evidence="3" id="KW-0698">rRNA processing</keyword>
<keyword evidence="4 7" id="KW-0853">WD repeat</keyword>
<reference evidence="9 10" key="1">
    <citation type="journal article" date="2020" name="Nat. Food">
        <title>A phased Vanilla planifolia genome enables genetic improvement of flavour and production.</title>
        <authorList>
            <person name="Hasing T."/>
            <person name="Tang H."/>
            <person name="Brym M."/>
            <person name="Khazi F."/>
            <person name="Huang T."/>
            <person name="Chambers A.H."/>
        </authorList>
    </citation>
    <scope>NUCLEOTIDE SEQUENCE [LARGE SCALE GENOMIC DNA]</scope>
    <source>
        <tissue evidence="9">Leaf</tissue>
    </source>
</reference>
<comment type="subcellular location">
    <subcellularLocation>
        <location evidence="1">Nucleus</location>
        <location evidence="1">Nucleolus</location>
    </subcellularLocation>
</comment>
<dbReference type="InterPro" id="IPR057644">
    <property type="entry name" value="Beta-prop_WDR75_2nd"/>
</dbReference>
<name>A0A835V1I0_VANPL</name>
<keyword evidence="2" id="KW-0690">Ribosome biogenesis</keyword>
<evidence type="ECO:0000256" key="3">
    <source>
        <dbReference type="ARBA" id="ARBA00022552"/>
    </source>
</evidence>
<keyword evidence="10" id="KW-1185">Reference proteome</keyword>
<dbReference type="Gene3D" id="2.130.10.10">
    <property type="entry name" value="YVTN repeat-like/Quinoprotein amine dehydrogenase"/>
    <property type="match status" value="3"/>
</dbReference>
<dbReference type="OrthoDB" id="194358at2759"/>
<evidence type="ECO:0000256" key="4">
    <source>
        <dbReference type="ARBA" id="ARBA00022574"/>
    </source>
</evidence>
<sequence>MITGGQSLVSSAPAFSNDAKKILVCTGNSVSVFSVHTGMLITELVSHTDCVTSVIVVPISGPVSQLMSYCWTSSLDGCICYWDFSAPELLKMIKVQLPIFSMVIPNISNPSIWMNEKESKLYAFVSVENKSKLAEHPKAPCGQIQLFNLTDSRRVGGLLCETRKPEVLHVSKSGEFIGIVNKRKLNVWCIPSKQFRSDEVKRIRLHHTKDLSTLAFHPVERVIAGGDVTGRILIWRGFGQRMFSKKQLENGARIKDEEVRPGVRGDDDADSCTTWHWHAREVKFLFFSSDGAYLYSGGKEGVIVVWQLDTGKKKYKPRLGSPLISFVASPDPTLSCVSCADNRIHFLKMPKMELIRSISGIKLPFSLPNAHDSSSHGFAFHSMSGLIALPAEDYCIQFFSLFDNMEVSRVQICERNFQPVDDIMVRVSIVALSADGSTMGTIDVKVPEEGLGGLVTLKFWSCASLVGQYSLSTVIYEPHSDAQVSEIAFRPGYSMAVSTSLAGDFKVWVNSSSNGQECEMNPKSGWRCQSVGSYKKMPMTAAAFSADGSVLAIAVESIVTLWDADRNALIAVIGNSIGPICKVSFVANSQYLISLSRCPKPQFAVWDLSKLCMHWSYKLVVEAVSSTEYGTQFAILAINSTNCEAKISDLDGVILLFDLENPVPLSAWLVKKAKGGGLAFLSRDMLKEKSSDDGNSPLLAYVNGDHEYTIFDPSSKDDHIVRNARSTHVPDEEPERTGYVSIYGELPEFDIKRKKVSEIPFVPSERPWETIFSGSSHILPPLNKLCSTFFESLLEKRPTVNL</sequence>
<accession>A0A835V1I0</accession>
<evidence type="ECO:0000313" key="9">
    <source>
        <dbReference type="EMBL" id="KAG0481343.1"/>
    </source>
</evidence>
<protein>
    <recommendedName>
        <fullName evidence="8">WD repeat-containing protein 75 second beta-propeller domain-containing protein</fullName>
    </recommendedName>
</protein>
<evidence type="ECO:0000256" key="2">
    <source>
        <dbReference type="ARBA" id="ARBA00022517"/>
    </source>
</evidence>
<dbReference type="Pfam" id="PF23769">
    <property type="entry name" value="Beta-prop_WDR75_2nd"/>
    <property type="match status" value="1"/>
</dbReference>
<evidence type="ECO:0000259" key="8">
    <source>
        <dbReference type="Pfam" id="PF23769"/>
    </source>
</evidence>
<dbReference type="PROSITE" id="PS50294">
    <property type="entry name" value="WD_REPEATS_REGION"/>
    <property type="match status" value="1"/>
</dbReference>
<dbReference type="AlphaFoldDB" id="A0A835V1I0"/>
<dbReference type="InterPro" id="IPR036322">
    <property type="entry name" value="WD40_repeat_dom_sf"/>
</dbReference>
<dbReference type="SMART" id="SM00320">
    <property type="entry name" value="WD40"/>
    <property type="match status" value="6"/>
</dbReference>
<dbReference type="PANTHER" id="PTHR45176">
    <property type="entry name" value="TRANSDUCIN FAMILY PROTEIN / WD-40 REPEAT FAMILY PROTEIN-RELATED"/>
    <property type="match status" value="1"/>
</dbReference>
<dbReference type="InterPro" id="IPR001680">
    <property type="entry name" value="WD40_rpt"/>
</dbReference>
<keyword evidence="6" id="KW-0539">Nucleus</keyword>
<evidence type="ECO:0000256" key="5">
    <source>
        <dbReference type="ARBA" id="ARBA00022737"/>
    </source>
</evidence>
<feature type="domain" description="WD repeat-containing protein 75 second beta-propeller" evidence="8">
    <location>
        <begin position="396"/>
        <end position="643"/>
    </location>
</feature>
<evidence type="ECO:0000313" key="10">
    <source>
        <dbReference type="Proteomes" id="UP000636800"/>
    </source>
</evidence>
<comment type="caution">
    <text evidence="9">The sequence shown here is derived from an EMBL/GenBank/DDBJ whole genome shotgun (WGS) entry which is preliminary data.</text>
</comment>
<proteinExistence type="predicted"/>
<feature type="repeat" description="WD" evidence="7">
    <location>
        <begin position="275"/>
        <end position="316"/>
    </location>
</feature>
<organism evidence="9 10">
    <name type="scientific">Vanilla planifolia</name>
    <name type="common">Vanilla</name>
    <dbReference type="NCBI Taxonomy" id="51239"/>
    <lineage>
        <taxon>Eukaryota</taxon>
        <taxon>Viridiplantae</taxon>
        <taxon>Streptophyta</taxon>
        <taxon>Embryophyta</taxon>
        <taxon>Tracheophyta</taxon>
        <taxon>Spermatophyta</taxon>
        <taxon>Magnoliopsida</taxon>
        <taxon>Liliopsida</taxon>
        <taxon>Asparagales</taxon>
        <taxon>Orchidaceae</taxon>
        <taxon>Vanilloideae</taxon>
        <taxon>Vanilleae</taxon>
        <taxon>Vanilla</taxon>
    </lineage>
</organism>
<evidence type="ECO:0000256" key="6">
    <source>
        <dbReference type="ARBA" id="ARBA00023242"/>
    </source>
</evidence>
<dbReference type="SUPFAM" id="SSF50978">
    <property type="entry name" value="WD40 repeat-like"/>
    <property type="match status" value="2"/>
</dbReference>